<feature type="compositionally biased region" description="Polar residues" evidence="1">
    <location>
        <begin position="107"/>
        <end position="120"/>
    </location>
</feature>
<protein>
    <submittedName>
        <fullName evidence="2">Uncharacterized protein</fullName>
    </submittedName>
</protein>
<feature type="region of interest" description="Disordered" evidence="1">
    <location>
        <begin position="63"/>
        <end position="143"/>
    </location>
</feature>
<dbReference type="Proteomes" id="UP000654918">
    <property type="component" value="Unassembled WGS sequence"/>
</dbReference>
<feature type="compositionally biased region" description="Polar residues" evidence="1">
    <location>
        <begin position="63"/>
        <end position="79"/>
    </location>
</feature>
<comment type="caution">
    <text evidence="2">The sequence shown here is derived from an EMBL/GenBank/DDBJ whole genome shotgun (WGS) entry which is preliminary data.</text>
</comment>
<keyword evidence="3" id="KW-1185">Reference proteome</keyword>
<accession>A0A8H6N2E4</accession>
<proteinExistence type="predicted"/>
<evidence type="ECO:0000256" key="1">
    <source>
        <dbReference type="SAM" id="MobiDB-lite"/>
    </source>
</evidence>
<dbReference type="EMBL" id="WIGO01000325">
    <property type="protein sequence ID" value="KAF6817053.1"/>
    <property type="molecule type" value="Genomic_DNA"/>
</dbReference>
<organism evidence="2 3">
    <name type="scientific">Colletotrichum plurivorum</name>
    <dbReference type="NCBI Taxonomy" id="2175906"/>
    <lineage>
        <taxon>Eukaryota</taxon>
        <taxon>Fungi</taxon>
        <taxon>Dikarya</taxon>
        <taxon>Ascomycota</taxon>
        <taxon>Pezizomycotina</taxon>
        <taxon>Sordariomycetes</taxon>
        <taxon>Hypocreomycetidae</taxon>
        <taxon>Glomerellales</taxon>
        <taxon>Glomerellaceae</taxon>
        <taxon>Colletotrichum</taxon>
        <taxon>Colletotrichum orchidearum species complex</taxon>
    </lineage>
</organism>
<sequence length="143" mass="16006">MVYGLMRDHRRYYPGPARFQAPTARWQWGRYGATTGPVRQHPRHSGLPAGRKHYVAASMETHVTVSSKPTAALTSSQPANRRRSVTPHSDFRHVGNGPRRLPLSAGGNFQHQMQAKTSQPPVRASDHGEMPMSDADIFRWPAK</sequence>
<dbReference type="AlphaFoldDB" id="A0A8H6N2E4"/>
<evidence type="ECO:0000313" key="3">
    <source>
        <dbReference type="Proteomes" id="UP000654918"/>
    </source>
</evidence>
<evidence type="ECO:0000313" key="2">
    <source>
        <dbReference type="EMBL" id="KAF6817053.1"/>
    </source>
</evidence>
<name>A0A8H6N2E4_9PEZI</name>
<gene>
    <name evidence="2" type="ORF">CPLU01_13689</name>
</gene>
<reference evidence="2" key="1">
    <citation type="journal article" date="2020" name="Phytopathology">
        <title>Genome Sequence Resources of Colletotrichum truncatum, C. plurivorum, C. musicola, and C. sojae: Four Species Pathogenic to Soybean (Glycine max).</title>
        <authorList>
            <person name="Rogerio F."/>
            <person name="Boufleur T.R."/>
            <person name="Ciampi-Guillardi M."/>
            <person name="Sukno S.A."/>
            <person name="Thon M.R."/>
            <person name="Massola Junior N.S."/>
            <person name="Baroncelli R."/>
        </authorList>
    </citation>
    <scope>NUCLEOTIDE SEQUENCE</scope>
    <source>
        <strain evidence="2">LFN00145</strain>
    </source>
</reference>